<comment type="caution">
    <text evidence="11">The sequence shown here is derived from an EMBL/GenBank/DDBJ whole genome shotgun (WGS) entry which is preliminary data.</text>
</comment>
<keyword evidence="6 7" id="KW-0676">Redox-active center</keyword>
<proteinExistence type="inferred from homology"/>
<evidence type="ECO:0000256" key="3">
    <source>
        <dbReference type="ARBA" id="ARBA00022490"/>
    </source>
</evidence>
<feature type="signal peptide" evidence="9">
    <location>
        <begin position="1"/>
        <end position="15"/>
    </location>
</feature>
<keyword evidence="3" id="KW-0963">Cytoplasm</keyword>
<dbReference type="InterPro" id="IPR000866">
    <property type="entry name" value="AhpC/TSA"/>
</dbReference>
<dbReference type="GO" id="GO:0005829">
    <property type="term" value="C:cytosol"/>
    <property type="evidence" value="ECO:0007669"/>
    <property type="project" value="TreeGrafter"/>
</dbReference>
<gene>
    <name evidence="11" type="ORF">CTAYLR_008915</name>
</gene>
<evidence type="ECO:0000259" key="10">
    <source>
        <dbReference type="PROSITE" id="PS51352"/>
    </source>
</evidence>
<keyword evidence="4 7" id="KW-0560">Oxidoreductase</keyword>
<keyword evidence="12" id="KW-1185">Reference proteome</keyword>
<dbReference type="Proteomes" id="UP001230188">
    <property type="component" value="Unassembled WGS sequence"/>
</dbReference>
<evidence type="ECO:0000256" key="9">
    <source>
        <dbReference type="SAM" id="SignalP"/>
    </source>
</evidence>
<keyword evidence="9" id="KW-0732">Signal</keyword>
<evidence type="ECO:0000256" key="8">
    <source>
        <dbReference type="PIRSR" id="PIRSR000239-1"/>
    </source>
</evidence>
<dbReference type="Pfam" id="PF00578">
    <property type="entry name" value="AhpC-TSA"/>
    <property type="match status" value="1"/>
</dbReference>
<dbReference type="InterPro" id="IPR050217">
    <property type="entry name" value="Peroxiredoxin"/>
</dbReference>
<dbReference type="CDD" id="cd03015">
    <property type="entry name" value="PRX_Typ2cys"/>
    <property type="match status" value="1"/>
</dbReference>
<keyword evidence="5" id="KW-1015">Disulfide bond</keyword>
<feature type="active site" description="Cysteine sulfenic acid (-SOH) intermediate; for peroxidase activity" evidence="8">
    <location>
        <position position="62"/>
    </location>
</feature>
<protein>
    <recommendedName>
        <fullName evidence="10">Thioredoxin domain-containing protein</fullName>
    </recommendedName>
</protein>
<dbReference type="PIRSF" id="PIRSF000239">
    <property type="entry name" value="AHPC"/>
    <property type="match status" value="1"/>
</dbReference>
<accession>A0AAD7UDD5</accession>
<evidence type="ECO:0000313" key="11">
    <source>
        <dbReference type="EMBL" id="KAJ8601628.1"/>
    </source>
</evidence>
<dbReference type="GO" id="GO:0042744">
    <property type="term" value="P:hydrogen peroxide catabolic process"/>
    <property type="evidence" value="ECO:0007669"/>
    <property type="project" value="TreeGrafter"/>
</dbReference>
<dbReference type="GO" id="GO:0008379">
    <property type="term" value="F:thioredoxin peroxidase activity"/>
    <property type="evidence" value="ECO:0007669"/>
    <property type="project" value="TreeGrafter"/>
</dbReference>
<dbReference type="SUPFAM" id="SSF52833">
    <property type="entry name" value="Thioredoxin-like"/>
    <property type="match status" value="1"/>
</dbReference>
<evidence type="ECO:0000256" key="5">
    <source>
        <dbReference type="ARBA" id="ARBA00023157"/>
    </source>
</evidence>
<dbReference type="Gene3D" id="3.40.30.10">
    <property type="entry name" value="Glutaredoxin"/>
    <property type="match status" value="1"/>
</dbReference>
<evidence type="ECO:0000256" key="4">
    <source>
        <dbReference type="ARBA" id="ARBA00023002"/>
    </source>
</evidence>
<dbReference type="InterPro" id="IPR013766">
    <property type="entry name" value="Thioredoxin_domain"/>
</dbReference>
<reference evidence="11" key="1">
    <citation type="submission" date="2023-01" db="EMBL/GenBank/DDBJ databases">
        <title>Metagenome sequencing of chrysophaentin producing Chrysophaeum taylorii.</title>
        <authorList>
            <person name="Davison J."/>
            <person name="Bewley C."/>
        </authorList>
    </citation>
    <scope>NUCLEOTIDE SEQUENCE</scope>
    <source>
        <strain evidence="11">NIES-1699</strain>
    </source>
</reference>
<dbReference type="GO" id="GO:0006979">
    <property type="term" value="P:response to oxidative stress"/>
    <property type="evidence" value="ECO:0007669"/>
    <property type="project" value="TreeGrafter"/>
</dbReference>
<evidence type="ECO:0000256" key="1">
    <source>
        <dbReference type="ARBA" id="ARBA00004496"/>
    </source>
</evidence>
<dbReference type="GO" id="GO:0033554">
    <property type="term" value="P:cellular response to stress"/>
    <property type="evidence" value="ECO:0007669"/>
    <property type="project" value="TreeGrafter"/>
</dbReference>
<evidence type="ECO:0000313" key="12">
    <source>
        <dbReference type="Proteomes" id="UP001230188"/>
    </source>
</evidence>
<organism evidence="11 12">
    <name type="scientific">Chrysophaeum taylorii</name>
    <dbReference type="NCBI Taxonomy" id="2483200"/>
    <lineage>
        <taxon>Eukaryota</taxon>
        <taxon>Sar</taxon>
        <taxon>Stramenopiles</taxon>
        <taxon>Ochrophyta</taxon>
        <taxon>Pelagophyceae</taxon>
        <taxon>Pelagomonadales</taxon>
        <taxon>Pelagomonadaceae</taxon>
        <taxon>Chrysophaeum</taxon>
    </lineage>
</organism>
<comment type="similarity">
    <text evidence="2">Belongs to the peroxiredoxin family. AhpC/Prx1 subfamily.</text>
</comment>
<dbReference type="PANTHER" id="PTHR10681:SF128">
    <property type="entry name" value="THIOREDOXIN-DEPENDENT PEROXIDE REDUCTASE, MITOCHONDRIAL"/>
    <property type="match status" value="1"/>
</dbReference>
<dbReference type="EMBL" id="JAQMWT010000413">
    <property type="protein sequence ID" value="KAJ8601628.1"/>
    <property type="molecule type" value="Genomic_DNA"/>
</dbReference>
<feature type="domain" description="Thioredoxin" evidence="10">
    <location>
        <begin position="16"/>
        <end position="179"/>
    </location>
</feature>
<dbReference type="Pfam" id="PF10417">
    <property type="entry name" value="1-cysPrx_C"/>
    <property type="match status" value="1"/>
</dbReference>
<dbReference type="InterPro" id="IPR019479">
    <property type="entry name" value="Peroxiredoxin_C"/>
</dbReference>
<evidence type="ECO:0000256" key="7">
    <source>
        <dbReference type="PIRNR" id="PIRNR000239"/>
    </source>
</evidence>
<sequence>MNAWLLFITIGVASGVKVRTPAPEWEGSAVLPDGSFSTLKSSDYLGKWLVLFFYPADFTFVCPTEIRAYSESYASGAMNAEVVGVSTDGKFTHLAWTETKREDGGVGKLDIPLVADVTKSISIAYDVLAESDDPEHPGEAMRGTYIIDPAGVLRAYTVHDEPLGRSVEETVRAVNALQYADEHAGEGCPANWAPGKDTIKANPADSKEFFKAWA</sequence>
<comment type="function">
    <text evidence="7">Thiol-specific peroxidase that catalyzes the reduction of hydrogen peroxide and organic hydroperoxides to water and alcohols, respectively.</text>
</comment>
<feature type="chain" id="PRO_5042248858" description="Thioredoxin domain-containing protein" evidence="9">
    <location>
        <begin position="16"/>
        <end position="214"/>
    </location>
</feature>
<comment type="subcellular location">
    <subcellularLocation>
        <location evidence="1">Cytoplasm</location>
    </subcellularLocation>
</comment>
<keyword evidence="7" id="KW-0049">Antioxidant</keyword>
<keyword evidence="7" id="KW-0575">Peroxidase</keyword>
<dbReference type="PROSITE" id="PS51352">
    <property type="entry name" value="THIOREDOXIN_2"/>
    <property type="match status" value="1"/>
</dbReference>
<dbReference type="InterPro" id="IPR024706">
    <property type="entry name" value="Peroxiredoxin_AhpC-typ"/>
</dbReference>
<dbReference type="PANTHER" id="PTHR10681">
    <property type="entry name" value="THIOREDOXIN PEROXIDASE"/>
    <property type="match status" value="1"/>
</dbReference>
<dbReference type="AlphaFoldDB" id="A0AAD7UDD5"/>
<dbReference type="GO" id="GO:0045454">
    <property type="term" value="P:cell redox homeostasis"/>
    <property type="evidence" value="ECO:0007669"/>
    <property type="project" value="TreeGrafter"/>
</dbReference>
<name>A0AAD7UDD5_9STRA</name>
<evidence type="ECO:0000256" key="2">
    <source>
        <dbReference type="ARBA" id="ARBA00009796"/>
    </source>
</evidence>
<dbReference type="FunFam" id="3.40.30.10:FF:000002">
    <property type="entry name" value="Alkyl hydroperoxide reductase C"/>
    <property type="match status" value="1"/>
</dbReference>
<dbReference type="InterPro" id="IPR036249">
    <property type="entry name" value="Thioredoxin-like_sf"/>
</dbReference>
<evidence type="ECO:0000256" key="6">
    <source>
        <dbReference type="ARBA" id="ARBA00023284"/>
    </source>
</evidence>